<evidence type="ECO:0000256" key="9">
    <source>
        <dbReference type="ARBA" id="ARBA00034808"/>
    </source>
</evidence>
<dbReference type="InterPro" id="IPR013986">
    <property type="entry name" value="DExx_box_DNA_helicase_dom_sf"/>
</dbReference>
<evidence type="ECO:0000256" key="11">
    <source>
        <dbReference type="PROSITE-ProRule" id="PRU00560"/>
    </source>
</evidence>
<dbReference type="Pfam" id="PF13361">
    <property type="entry name" value="UvrD_C"/>
    <property type="match status" value="1"/>
</dbReference>
<evidence type="ECO:0000256" key="2">
    <source>
        <dbReference type="ARBA" id="ARBA00022741"/>
    </source>
</evidence>
<dbReference type="Gene3D" id="3.40.50.300">
    <property type="entry name" value="P-loop containing nucleotide triphosphate hydrolases"/>
    <property type="match status" value="2"/>
</dbReference>
<dbReference type="AlphaFoldDB" id="A0A1G5RQM3"/>
<comment type="catalytic activity">
    <reaction evidence="10">
        <text>ATP + H2O = ADP + phosphate + H(+)</text>
        <dbReference type="Rhea" id="RHEA:13065"/>
        <dbReference type="ChEBI" id="CHEBI:15377"/>
        <dbReference type="ChEBI" id="CHEBI:15378"/>
        <dbReference type="ChEBI" id="CHEBI:30616"/>
        <dbReference type="ChEBI" id="CHEBI:43474"/>
        <dbReference type="ChEBI" id="CHEBI:456216"/>
        <dbReference type="EC" id="5.6.2.4"/>
    </reaction>
</comment>
<evidence type="ECO:0000259" key="13">
    <source>
        <dbReference type="PROSITE" id="PS51217"/>
    </source>
</evidence>
<gene>
    <name evidence="14" type="ORF">SAMN02910350_00175</name>
</gene>
<accession>A0A1G5RQM3</accession>
<dbReference type="InterPro" id="IPR014016">
    <property type="entry name" value="UvrD-like_ATP-bd"/>
</dbReference>
<dbReference type="InterPro" id="IPR000212">
    <property type="entry name" value="DNA_helicase_UvrD/REP"/>
</dbReference>
<dbReference type="CDD" id="cd17932">
    <property type="entry name" value="DEXQc_UvrD"/>
    <property type="match status" value="1"/>
</dbReference>
<evidence type="ECO:0000256" key="6">
    <source>
        <dbReference type="ARBA" id="ARBA00023125"/>
    </source>
</evidence>
<sequence length="709" mass="81983">MLEKDFIELYTSQLNEQQMEAVRTVEGPVLLLAVPGSGKTTVLVNRLGYMIYCKGIAPENILTLTYTVAATKDMANRFEKIFGPDLSDRLEFRTINGICSKVIAYYGRMIGKNSFELLTDEKEIIRLLSNIYLNVEGEYPTESDIKNIRTLITYCKNMYLTSDEIEKLGKDEDVNLRRIYEAYNNELKNHSLMDYDDQMLYAYRILKGSPVVLNYYRNLYRYICVDEAQDTSKIQHMIISLLSGESGNLFMVGDEDQSIYGFRAAYPEALLNFERNHVGAKVLVMDKNYRSNAKIVEAADIFIQHNKDRHKKHICATKDAKSEISFVKIDREKQYNYLVKVAENVNTKTAVLYRDNESVLPLVDMLERQSVPYNIKSVDMAFFTNRVVIDIINMLQFAFVPMDADLFMKIYFKFQLYLSKKDAIEMCELAERNHSGILDAIELLNLNGHVLGNCKSLRTHYRNMVDETPYKAINRIENFMGYGDYLNSNNIDTNKIFILKMLAKKEKDIPSFLNRLNELRRILMEKKNDSSAKFILSTIHSSKGLEYEDVILMDVINGVFPNKVLRPHTKATPQEKRDYEEERRIFYVGMTRAKEKLTIFKYENRNSTFIKELKPETQKVETEEKKSYGNTKVTSYLKQPKPQKTNQSAAPERLIIGQRVTQTKYGSGTITDVILDDYGTPETFSVEFESGVEKSFSYPVAFSYGMKVK</sequence>
<dbReference type="EC" id="5.6.2.4" evidence="9"/>
<dbReference type="InterPro" id="IPR027417">
    <property type="entry name" value="P-loop_NTPase"/>
</dbReference>
<protein>
    <recommendedName>
        <fullName evidence="9">DNA 3'-5' helicase</fullName>
        <ecNumber evidence="9">5.6.2.4</ecNumber>
    </recommendedName>
</protein>
<comment type="similarity">
    <text evidence="1">Belongs to the helicase family. UvrD subfamily.</text>
</comment>
<evidence type="ECO:0000256" key="3">
    <source>
        <dbReference type="ARBA" id="ARBA00022801"/>
    </source>
</evidence>
<evidence type="ECO:0000313" key="14">
    <source>
        <dbReference type="EMBL" id="SCZ76286.1"/>
    </source>
</evidence>
<keyword evidence="4 11" id="KW-0347">Helicase</keyword>
<organism evidence="14 15">
    <name type="scientific">Pseudobutyrivibrio xylanivorans</name>
    <dbReference type="NCBI Taxonomy" id="185007"/>
    <lineage>
        <taxon>Bacteria</taxon>
        <taxon>Bacillati</taxon>
        <taxon>Bacillota</taxon>
        <taxon>Clostridia</taxon>
        <taxon>Lachnospirales</taxon>
        <taxon>Lachnospiraceae</taxon>
        <taxon>Pseudobutyrivibrio</taxon>
    </lineage>
</organism>
<name>A0A1G5RQM3_PSEXY</name>
<comment type="catalytic activity">
    <reaction evidence="8">
        <text>Couples ATP hydrolysis with the unwinding of duplex DNA by translocating in the 3'-5' direction.</text>
        <dbReference type="EC" id="5.6.2.4"/>
    </reaction>
</comment>
<dbReference type="Proteomes" id="UP000199428">
    <property type="component" value="Unassembled WGS sequence"/>
</dbReference>
<keyword evidence="2 11" id="KW-0547">Nucleotide-binding</keyword>
<keyword evidence="3 11" id="KW-0378">Hydrolase</keyword>
<dbReference type="Gene3D" id="1.10.10.160">
    <property type="match status" value="1"/>
</dbReference>
<evidence type="ECO:0000313" key="15">
    <source>
        <dbReference type="Proteomes" id="UP000199428"/>
    </source>
</evidence>
<keyword evidence="7" id="KW-0413">Isomerase</keyword>
<feature type="domain" description="UvrD-like helicase C-terminal" evidence="13">
    <location>
        <begin position="293"/>
        <end position="544"/>
    </location>
</feature>
<keyword evidence="5 11" id="KW-0067">ATP-binding</keyword>
<dbReference type="PROSITE" id="PS51217">
    <property type="entry name" value="UVRD_HELICASE_CTER"/>
    <property type="match status" value="1"/>
</dbReference>
<dbReference type="GO" id="GO:0005524">
    <property type="term" value="F:ATP binding"/>
    <property type="evidence" value="ECO:0007669"/>
    <property type="project" value="UniProtKB-UniRule"/>
</dbReference>
<dbReference type="EMBL" id="FMWK01000001">
    <property type="protein sequence ID" value="SCZ76286.1"/>
    <property type="molecule type" value="Genomic_DNA"/>
</dbReference>
<dbReference type="Gene3D" id="1.10.486.10">
    <property type="entry name" value="PCRA, domain 4"/>
    <property type="match status" value="1"/>
</dbReference>
<dbReference type="PANTHER" id="PTHR11070">
    <property type="entry name" value="UVRD / RECB / PCRA DNA HELICASE FAMILY MEMBER"/>
    <property type="match status" value="1"/>
</dbReference>
<keyword evidence="6" id="KW-0238">DNA-binding</keyword>
<feature type="domain" description="UvrD-like helicase ATP-binding" evidence="12">
    <location>
        <begin position="12"/>
        <end position="292"/>
    </location>
</feature>
<feature type="binding site" evidence="11">
    <location>
        <begin position="33"/>
        <end position="40"/>
    </location>
    <ligand>
        <name>ATP</name>
        <dbReference type="ChEBI" id="CHEBI:30616"/>
    </ligand>
</feature>
<evidence type="ECO:0000256" key="4">
    <source>
        <dbReference type="ARBA" id="ARBA00022806"/>
    </source>
</evidence>
<dbReference type="GO" id="GO:0000725">
    <property type="term" value="P:recombinational repair"/>
    <property type="evidence" value="ECO:0007669"/>
    <property type="project" value="TreeGrafter"/>
</dbReference>
<dbReference type="InterPro" id="IPR014017">
    <property type="entry name" value="DNA_helicase_UvrD-like_C"/>
</dbReference>
<proteinExistence type="inferred from homology"/>
<dbReference type="PROSITE" id="PS51198">
    <property type="entry name" value="UVRD_HELICASE_ATP_BIND"/>
    <property type="match status" value="1"/>
</dbReference>
<evidence type="ECO:0000256" key="7">
    <source>
        <dbReference type="ARBA" id="ARBA00023235"/>
    </source>
</evidence>
<evidence type="ECO:0000259" key="12">
    <source>
        <dbReference type="PROSITE" id="PS51198"/>
    </source>
</evidence>
<evidence type="ECO:0000256" key="8">
    <source>
        <dbReference type="ARBA" id="ARBA00034617"/>
    </source>
</evidence>
<dbReference type="SUPFAM" id="SSF52540">
    <property type="entry name" value="P-loop containing nucleoside triphosphate hydrolases"/>
    <property type="match status" value="1"/>
</dbReference>
<evidence type="ECO:0000256" key="1">
    <source>
        <dbReference type="ARBA" id="ARBA00009922"/>
    </source>
</evidence>
<reference evidence="14 15" key="1">
    <citation type="submission" date="2016-10" db="EMBL/GenBank/DDBJ databases">
        <authorList>
            <person name="de Groot N.N."/>
        </authorList>
    </citation>
    <scope>NUCLEOTIDE SEQUENCE [LARGE SCALE GENOMIC DNA]</scope>
    <source>
        <strain evidence="14 15">DSM 10317</strain>
    </source>
</reference>
<evidence type="ECO:0000256" key="5">
    <source>
        <dbReference type="ARBA" id="ARBA00022840"/>
    </source>
</evidence>
<evidence type="ECO:0000256" key="10">
    <source>
        <dbReference type="ARBA" id="ARBA00048988"/>
    </source>
</evidence>
<dbReference type="PANTHER" id="PTHR11070:SF2">
    <property type="entry name" value="ATP-DEPENDENT DNA HELICASE SRS2"/>
    <property type="match status" value="1"/>
</dbReference>
<dbReference type="Pfam" id="PF00580">
    <property type="entry name" value="UvrD-helicase"/>
    <property type="match status" value="1"/>
</dbReference>
<dbReference type="RefSeq" id="WP_090160591.1">
    <property type="nucleotide sequence ID" value="NZ_FMWK01000001.1"/>
</dbReference>
<dbReference type="GO" id="GO:0016887">
    <property type="term" value="F:ATP hydrolysis activity"/>
    <property type="evidence" value="ECO:0007669"/>
    <property type="project" value="RHEA"/>
</dbReference>
<dbReference type="GO" id="GO:0043138">
    <property type="term" value="F:3'-5' DNA helicase activity"/>
    <property type="evidence" value="ECO:0007669"/>
    <property type="project" value="UniProtKB-EC"/>
</dbReference>
<dbReference type="GO" id="GO:0003677">
    <property type="term" value="F:DNA binding"/>
    <property type="evidence" value="ECO:0007669"/>
    <property type="project" value="UniProtKB-KW"/>
</dbReference>